<keyword evidence="5" id="KW-0378">Hydrolase</keyword>
<evidence type="ECO:0000313" key="11">
    <source>
        <dbReference type="Proteomes" id="UP001156666"/>
    </source>
</evidence>
<name>A0AA37WEQ4_9BACT</name>
<dbReference type="AlphaFoldDB" id="A0AA37WEQ4"/>
<evidence type="ECO:0000256" key="6">
    <source>
        <dbReference type="ARBA" id="ARBA00022833"/>
    </source>
</evidence>
<dbReference type="CDD" id="cd04275">
    <property type="entry name" value="ZnMc_pappalysin_like"/>
    <property type="match status" value="1"/>
</dbReference>
<reference evidence="10" key="2">
    <citation type="submission" date="2023-01" db="EMBL/GenBank/DDBJ databases">
        <title>Draft genome sequence of Portibacter lacus strain NBRC 108769.</title>
        <authorList>
            <person name="Sun Q."/>
            <person name="Mori K."/>
        </authorList>
    </citation>
    <scope>NUCLEOTIDE SEQUENCE</scope>
    <source>
        <strain evidence="10">NBRC 108769</strain>
    </source>
</reference>
<evidence type="ECO:0000256" key="7">
    <source>
        <dbReference type="ARBA" id="ARBA00023049"/>
    </source>
</evidence>
<keyword evidence="4" id="KW-0732">Signal</keyword>
<accession>A0AA37WEQ4</accession>
<proteinExistence type="inferred from homology"/>
<evidence type="ECO:0000313" key="10">
    <source>
        <dbReference type="EMBL" id="GLR16350.1"/>
    </source>
</evidence>
<evidence type="ECO:0000256" key="2">
    <source>
        <dbReference type="ARBA" id="ARBA00022670"/>
    </source>
</evidence>
<dbReference type="PANTHER" id="PTHR47466">
    <property type="match status" value="1"/>
</dbReference>
<dbReference type="InterPro" id="IPR008754">
    <property type="entry name" value="Peptidase_M43"/>
</dbReference>
<keyword evidence="7" id="KW-0482">Metalloprotease</keyword>
<evidence type="ECO:0000259" key="9">
    <source>
        <dbReference type="Pfam" id="PF05572"/>
    </source>
</evidence>
<keyword evidence="6" id="KW-0862">Zinc</keyword>
<comment type="caution">
    <text evidence="10">The sequence shown here is derived from an EMBL/GenBank/DDBJ whole genome shotgun (WGS) entry which is preliminary data.</text>
</comment>
<sequence>MKSNPAFRNLQKLSENASIKRNAGPSGIITIPVVVHVIYNHSGENLSDAQIQSQIDVLNEDFRRLNADADNLWGQAADAEIEFCLASRDPYGDATCGITRTQTDSIKFYSKFTMKSSATGGIDPWPYQDYLNIWVCDISGLLGFARFPEYSDPELYDGVVTDYLSFGRIGNLKEDFNLGRTTTHEVGHWLNLRHIWGDGDCFYDDFVSDTPVSDDHNYGCNPGHISCGSVDMVQNYMDYSDDVCMNLFTIGQKNRMRALFEPGGFRTSLLTSKGCGEPLECNKLFLTINFDDYPADISWVLRNAETSETVMNSVYYPNTLANTSLHVSTCVPDGTYSFSIDDSYGDGLCCNEGTGSYTLTSTYEDLIISNGQLGSGETTEILVNNSNYRFIGPGSNWYDPANWNKLDPPSDCYEGLIIIEKYCERSPFELKSTNSIIVRQGAELRITE</sequence>
<reference evidence="10" key="1">
    <citation type="journal article" date="2014" name="Int. J. Syst. Evol. Microbiol.">
        <title>Complete genome sequence of Corynebacterium casei LMG S-19264T (=DSM 44701T), isolated from a smear-ripened cheese.</title>
        <authorList>
            <consortium name="US DOE Joint Genome Institute (JGI-PGF)"/>
            <person name="Walter F."/>
            <person name="Albersmeier A."/>
            <person name="Kalinowski J."/>
            <person name="Ruckert C."/>
        </authorList>
    </citation>
    <scope>NUCLEOTIDE SEQUENCE</scope>
    <source>
        <strain evidence="10">NBRC 108769</strain>
    </source>
</reference>
<dbReference type="EMBL" id="BSOH01000005">
    <property type="protein sequence ID" value="GLR16350.1"/>
    <property type="molecule type" value="Genomic_DNA"/>
</dbReference>
<dbReference type="GO" id="GO:0006508">
    <property type="term" value="P:proteolysis"/>
    <property type="evidence" value="ECO:0007669"/>
    <property type="project" value="UniProtKB-KW"/>
</dbReference>
<keyword evidence="2" id="KW-0645">Protease</keyword>
<evidence type="ECO:0000256" key="8">
    <source>
        <dbReference type="ARBA" id="ARBA00023157"/>
    </source>
</evidence>
<dbReference type="InterPro" id="IPR024079">
    <property type="entry name" value="MetalloPept_cat_dom_sf"/>
</dbReference>
<organism evidence="10 11">
    <name type="scientific">Portibacter lacus</name>
    <dbReference type="NCBI Taxonomy" id="1099794"/>
    <lineage>
        <taxon>Bacteria</taxon>
        <taxon>Pseudomonadati</taxon>
        <taxon>Bacteroidota</taxon>
        <taxon>Saprospiria</taxon>
        <taxon>Saprospirales</taxon>
        <taxon>Haliscomenobacteraceae</taxon>
        <taxon>Portibacter</taxon>
    </lineage>
</organism>
<evidence type="ECO:0000256" key="3">
    <source>
        <dbReference type="ARBA" id="ARBA00022723"/>
    </source>
</evidence>
<keyword evidence="3" id="KW-0479">Metal-binding</keyword>
<comment type="similarity">
    <text evidence="1">Belongs to the peptidase M43B family.</text>
</comment>
<dbReference type="Proteomes" id="UP001156666">
    <property type="component" value="Unassembled WGS sequence"/>
</dbReference>
<evidence type="ECO:0000256" key="4">
    <source>
        <dbReference type="ARBA" id="ARBA00022729"/>
    </source>
</evidence>
<dbReference type="Pfam" id="PF05572">
    <property type="entry name" value="Peptidase_M43"/>
    <property type="match status" value="1"/>
</dbReference>
<dbReference type="GO" id="GO:0008237">
    <property type="term" value="F:metallopeptidase activity"/>
    <property type="evidence" value="ECO:0007669"/>
    <property type="project" value="UniProtKB-KW"/>
</dbReference>
<evidence type="ECO:0000256" key="5">
    <source>
        <dbReference type="ARBA" id="ARBA00022801"/>
    </source>
</evidence>
<evidence type="ECO:0000256" key="1">
    <source>
        <dbReference type="ARBA" id="ARBA00008721"/>
    </source>
</evidence>
<protein>
    <recommendedName>
        <fullName evidence="9">Peptidase M43 pregnancy-associated plasma-A domain-containing protein</fullName>
    </recommendedName>
</protein>
<feature type="domain" description="Peptidase M43 pregnancy-associated plasma-A" evidence="9">
    <location>
        <begin position="124"/>
        <end position="259"/>
    </location>
</feature>
<keyword evidence="8" id="KW-1015">Disulfide bond</keyword>
<dbReference type="GO" id="GO:0046872">
    <property type="term" value="F:metal ion binding"/>
    <property type="evidence" value="ECO:0007669"/>
    <property type="project" value="UniProtKB-KW"/>
</dbReference>
<gene>
    <name evidence="10" type="ORF">GCM10007940_09650</name>
</gene>
<dbReference type="SUPFAM" id="SSF55486">
    <property type="entry name" value="Metalloproteases ('zincins'), catalytic domain"/>
    <property type="match status" value="1"/>
</dbReference>
<dbReference type="Gene3D" id="3.40.390.10">
    <property type="entry name" value="Collagenase (Catalytic Domain)"/>
    <property type="match status" value="1"/>
</dbReference>
<dbReference type="PANTHER" id="PTHR47466:SF1">
    <property type="entry name" value="METALLOPROTEASE MEP1 (AFU_ORTHOLOGUE AFUA_1G07730)-RELATED"/>
    <property type="match status" value="1"/>
</dbReference>
<keyword evidence="11" id="KW-1185">Reference proteome</keyword>